<organism evidence="1 2">
    <name type="scientific">Elaeophora elaphi</name>
    <dbReference type="NCBI Taxonomy" id="1147741"/>
    <lineage>
        <taxon>Eukaryota</taxon>
        <taxon>Metazoa</taxon>
        <taxon>Ecdysozoa</taxon>
        <taxon>Nematoda</taxon>
        <taxon>Chromadorea</taxon>
        <taxon>Rhabditida</taxon>
        <taxon>Spirurina</taxon>
        <taxon>Spiruromorpha</taxon>
        <taxon>Filarioidea</taxon>
        <taxon>Onchocercidae</taxon>
        <taxon>Elaeophora</taxon>
    </lineage>
</organism>
<dbReference type="WBParaSite" id="EEL_0000242901-mRNA-1">
    <property type="protein sequence ID" value="EEL_0000242901-mRNA-1"/>
    <property type="gene ID" value="EEL_0000242901"/>
</dbReference>
<reference evidence="2" key="1">
    <citation type="submission" date="2017-02" db="UniProtKB">
        <authorList>
            <consortium name="WormBaseParasite"/>
        </authorList>
    </citation>
    <scope>IDENTIFICATION</scope>
</reference>
<evidence type="ECO:0000313" key="1">
    <source>
        <dbReference type="Proteomes" id="UP000050640"/>
    </source>
</evidence>
<sequence>MQNSPMYSYTAEDEEWDRYGPFRPVLHITTCQLRVTLQQFQNDINEVYMQILTSIP</sequence>
<name>A0A0R3RLS0_9BILA</name>
<proteinExistence type="predicted"/>
<accession>A0A0R3RLS0</accession>
<dbReference type="Proteomes" id="UP000050640">
    <property type="component" value="Unplaced"/>
</dbReference>
<keyword evidence="1" id="KW-1185">Reference proteome</keyword>
<evidence type="ECO:0000313" key="2">
    <source>
        <dbReference type="WBParaSite" id="EEL_0000242901-mRNA-1"/>
    </source>
</evidence>
<protein>
    <submittedName>
        <fullName evidence="2">Uncharacterized protein</fullName>
    </submittedName>
</protein>
<dbReference type="AlphaFoldDB" id="A0A0R3RLS0"/>